<reference evidence="2" key="1">
    <citation type="submission" date="2023-07" db="EMBL/GenBank/DDBJ databases">
        <authorList>
            <person name="Kim M.K."/>
        </authorList>
    </citation>
    <scope>NUCLEOTIDE SEQUENCE</scope>
    <source>
        <strain evidence="2">ASUV-10-1</strain>
    </source>
</reference>
<dbReference type="Pfam" id="PF07883">
    <property type="entry name" value="Cupin_2"/>
    <property type="match status" value="1"/>
</dbReference>
<accession>A0ABT9B9P9</accession>
<dbReference type="SUPFAM" id="SSF51182">
    <property type="entry name" value="RmlC-like cupins"/>
    <property type="match status" value="1"/>
</dbReference>
<feature type="domain" description="Cupin type-2" evidence="1">
    <location>
        <begin position="32"/>
        <end position="92"/>
    </location>
</feature>
<dbReference type="Proteomes" id="UP001176429">
    <property type="component" value="Unassembled WGS sequence"/>
</dbReference>
<dbReference type="EMBL" id="JAUQSY010000003">
    <property type="protein sequence ID" value="MDO7874388.1"/>
    <property type="molecule type" value="Genomic_DNA"/>
</dbReference>
<dbReference type="InterPro" id="IPR011051">
    <property type="entry name" value="RmlC_Cupin_sf"/>
</dbReference>
<dbReference type="InterPro" id="IPR014710">
    <property type="entry name" value="RmlC-like_jellyroll"/>
</dbReference>
<protein>
    <submittedName>
        <fullName evidence="2">Cupin domain-containing protein</fullName>
    </submittedName>
</protein>
<sequence length="180" mass="20336">MKRLFENPLIGDRIFFKKFAHEPGEAVTIIDVALKPGGGNGLHFHETFDEHFECLEGELSLEVNKRVIVLQPGETATAPRRAVHRFFNQSNSYNRFRVTISPGHPGFENTLKIAYGLASDGLMNAQGRPRKFWHLGTIVALSDTHLPGVFRLLQPLLRYSARRAHADGRFARELQPYTAD</sequence>
<gene>
    <name evidence="2" type="ORF">Q5H93_06560</name>
</gene>
<dbReference type="RefSeq" id="WP_305005701.1">
    <property type="nucleotide sequence ID" value="NZ_JAUQSY010000003.1"/>
</dbReference>
<dbReference type="Gene3D" id="2.60.120.10">
    <property type="entry name" value="Jelly Rolls"/>
    <property type="match status" value="1"/>
</dbReference>
<dbReference type="PANTHER" id="PTHR36440:SF1">
    <property type="entry name" value="PUTATIVE (AFU_ORTHOLOGUE AFUA_8G07350)-RELATED"/>
    <property type="match status" value="1"/>
</dbReference>
<dbReference type="InterPro" id="IPR013096">
    <property type="entry name" value="Cupin_2"/>
</dbReference>
<proteinExistence type="predicted"/>
<name>A0ABT9B9P9_9BACT</name>
<evidence type="ECO:0000259" key="1">
    <source>
        <dbReference type="Pfam" id="PF07883"/>
    </source>
</evidence>
<keyword evidence="3" id="KW-1185">Reference proteome</keyword>
<dbReference type="PANTHER" id="PTHR36440">
    <property type="entry name" value="PUTATIVE (AFU_ORTHOLOGUE AFUA_8G07350)-RELATED"/>
    <property type="match status" value="1"/>
</dbReference>
<organism evidence="2 3">
    <name type="scientific">Hymenobacter aranciens</name>
    <dbReference type="NCBI Taxonomy" id="3063996"/>
    <lineage>
        <taxon>Bacteria</taxon>
        <taxon>Pseudomonadati</taxon>
        <taxon>Bacteroidota</taxon>
        <taxon>Cytophagia</taxon>
        <taxon>Cytophagales</taxon>
        <taxon>Hymenobacteraceae</taxon>
        <taxon>Hymenobacter</taxon>
    </lineage>
</organism>
<evidence type="ECO:0000313" key="3">
    <source>
        <dbReference type="Proteomes" id="UP001176429"/>
    </source>
</evidence>
<comment type="caution">
    <text evidence="2">The sequence shown here is derived from an EMBL/GenBank/DDBJ whole genome shotgun (WGS) entry which is preliminary data.</text>
</comment>
<dbReference type="InterPro" id="IPR053146">
    <property type="entry name" value="QDO-like"/>
</dbReference>
<evidence type="ECO:0000313" key="2">
    <source>
        <dbReference type="EMBL" id="MDO7874388.1"/>
    </source>
</evidence>